<dbReference type="InterPro" id="IPR029058">
    <property type="entry name" value="AB_hydrolase_fold"/>
</dbReference>
<feature type="domain" description="AB hydrolase-1" evidence="1">
    <location>
        <begin position="26"/>
        <end position="248"/>
    </location>
</feature>
<dbReference type="GO" id="GO:0016787">
    <property type="term" value="F:hydrolase activity"/>
    <property type="evidence" value="ECO:0007669"/>
    <property type="project" value="UniProtKB-KW"/>
</dbReference>
<dbReference type="RefSeq" id="WP_173129914.1">
    <property type="nucleotide sequence ID" value="NZ_JABRWJ010000008.1"/>
</dbReference>
<evidence type="ECO:0000313" key="2">
    <source>
        <dbReference type="EMBL" id="NRF70591.1"/>
    </source>
</evidence>
<dbReference type="PANTHER" id="PTHR43194">
    <property type="entry name" value="HYDROLASE ALPHA/BETA FOLD FAMILY"/>
    <property type="match status" value="1"/>
</dbReference>
<dbReference type="PRINTS" id="PR00111">
    <property type="entry name" value="ABHYDROLASE"/>
</dbReference>
<dbReference type="Pfam" id="PF12697">
    <property type="entry name" value="Abhydrolase_6"/>
    <property type="match status" value="1"/>
</dbReference>
<gene>
    <name evidence="2" type="ORF">HLB44_26655</name>
</gene>
<protein>
    <submittedName>
        <fullName evidence="2">Alpha/beta fold hydrolase</fullName>
    </submittedName>
</protein>
<dbReference type="Gene3D" id="3.40.50.1820">
    <property type="entry name" value="alpha/beta hydrolase"/>
    <property type="match status" value="1"/>
</dbReference>
<dbReference type="InterPro" id="IPR050228">
    <property type="entry name" value="Carboxylesterase_BioH"/>
</dbReference>
<keyword evidence="3" id="KW-1185">Reference proteome</keyword>
<reference evidence="2 3" key="1">
    <citation type="submission" date="2020-05" db="EMBL/GenBank/DDBJ databases">
        <title>Aquincola sp. isolate from soil.</title>
        <authorList>
            <person name="Han J."/>
            <person name="Kim D.-U."/>
        </authorList>
    </citation>
    <scope>NUCLEOTIDE SEQUENCE [LARGE SCALE GENOMIC DNA]</scope>
    <source>
        <strain evidence="2 3">S2</strain>
    </source>
</reference>
<accession>A0ABX2EPL7</accession>
<evidence type="ECO:0000259" key="1">
    <source>
        <dbReference type="Pfam" id="PF12697"/>
    </source>
</evidence>
<organism evidence="2 3">
    <name type="scientific">Pseudaquabacterium terrae</name>
    <dbReference type="NCBI Taxonomy" id="2732868"/>
    <lineage>
        <taxon>Bacteria</taxon>
        <taxon>Pseudomonadati</taxon>
        <taxon>Pseudomonadota</taxon>
        <taxon>Betaproteobacteria</taxon>
        <taxon>Burkholderiales</taxon>
        <taxon>Sphaerotilaceae</taxon>
        <taxon>Pseudaquabacterium</taxon>
    </lineage>
</organism>
<sequence length="268" mass="29105">MQHGFAKTSAGQIHYAKHGAAGAMPLILLHSNGGSWRQFAQTLGGFARHFEVFAVDLPGQGDSFPLPDHLPIERYGDLIVELMDSLGLRRAAVLGCSVGGSVAIDLAARHPERFDRLVIVETPARTDEAWASRWGPMEALFGVVSQPFEAAARRVVGLTPEAYLAWDIDRHKAGAKTMVSVMWAMRQFDVFSALDRLQAPTLVLFGESTPIADSRAVYAQRLPDAPVATLPACGHFPMIENPSALVEAVLDWSCNLGQGEVHALAERR</sequence>
<name>A0ABX2EPL7_9BURK</name>
<dbReference type="Proteomes" id="UP000737171">
    <property type="component" value="Unassembled WGS sequence"/>
</dbReference>
<dbReference type="SUPFAM" id="SSF53474">
    <property type="entry name" value="alpha/beta-Hydrolases"/>
    <property type="match status" value="1"/>
</dbReference>
<dbReference type="EMBL" id="JABRWJ010000008">
    <property type="protein sequence ID" value="NRF70591.1"/>
    <property type="molecule type" value="Genomic_DNA"/>
</dbReference>
<comment type="caution">
    <text evidence="2">The sequence shown here is derived from an EMBL/GenBank/DDBJ whole genome shotgun (WGS) entry which is preliminary data.</text>
</comment>
<keyword evidence="2" id="KW-0378">Hydrolase</keyword>
<evidence type="ECO:0000313" key="3">
    <source>
        <dbReference type="Proteomes" id="UP000737171"/>
    </source>
</evidence>
<dbReference type="InterPro" id="IPR000073">
    <property type="entry name" value="AB_hydrolase_1"/>
</dbReference>
<dbReference type="PANTHER" id="PTHR43194:SF2">
    <property type="entry name" value="PEROXISOMAL MEMBRANE PROTEIN LPX1"/>
    <property type="match status" value="1"/>
</dbReference>
<proteinExistence type="predicted"/>